<dbReference type="Pfam" id="PF20032">
    <property type="entry name" value="ADYC"/>
    <property type="match status" value="1"/>
</dbReference>
<feature type="chain" id="PRO_5032775908" description="ADYC domain-containing protein" evidence="2">
    <location>
        <begin position="28"/>
        <end position="407"/>
    </location>
</feature>
<evidence type="ECO:0000256" key="2">
    <source>
        <dbReference type="SAM" id="SignalP"/>
    </source>
</evidence>
<accession>A0A848LQX0</accession>
<proteinExistence type="predicted"/>
<dbReference type="Proteomes" id="UP000518300">
    <property type="component" value="Unassembled WGS sequence"/>
</dbReference>
<dbReference type="InterPro" id="IPR045426">
    <property type="entry name" value="ADYC"/>
</dbReference>
<gene>
    <name evidence="4" type="ORF">HG543_34145</name>
</gene>
<evidence type="ECO:0000313" key="5">
    <source>
        <dbReference type="Proteomes" id="UP000518300"/>
    </source>
</evidence>
<sequence length="407" mass="42925">MKNGLGQRGAVALVAILVSLMGSAAHAGTSGTDAGTPDPSGLATHCPGGTNCPGQENGPGIYVSESGSSCLWLDDVGPLRFCPESFENTPPRAGGVSSVRLKGRLWTGAEATELLSDPILVRTEGGQKGSLLKVDPSAVANTSRLGFTYQLSGAATPALALGSTLPKLTLLITVNAAATAYSLELTFTEVAIAGAPFPEKPDTQLKLYRYQAWYNNPRQHLSGHYCSEPNDAKATLKDKTPLALSVLPGHQVNGATGVIKASANSVTVACVSGAIVSCMENWNYLPWNATLKAAGNPTLFLGACIQGKRAAYFAHSKVKPHQNFFSYTTEGTEVLIRDNVLNFANVGVNQGNIEAIWDVEGAVCFNPINQRQPIFALKDWNPQAQLLLPTCTAADIQLHRIITGKVP</sequence>
<comment type="caution">
    <text evidence="4">The sequence shown here is derived from an EMBL/GenBank/DDBJ whole genome shotgun (WGS) entry which is preliminary data.</text>
</comment>
<dbReference type="AlphaFoldDB" id="A0A848LQX0"/>
<evidence type="ECO:0000259" key="3">
    <source>
        <dbReference type="Pfam" id="PF20032"/>
    </source>
</evidence>
<dbReference type="RefSeq" id="WP_169349102.1">
    <property type="nucleotide sequence ID" value="NZ_JABBJJ010000210.1"/>
</dbReference>
<protein>
    <recommendedName>
        <fullName evidence="3">ADYC domain-containing protein</fullName>
    </recommendedName>
</protein>
<dbReference type="EMBL" id="JABBJJ010000210">
    <property type="protein sequence ID" value="NMO19864.1"/>
    <property type="molecule type" value="Genomic_DNA"/>
</dbReference>
<reference evidence="4 5" key="1">
    <citation type="submission" date="2020-04" db="EMBL/GenBank/DDBJ databases">
        <title>Draft genome of Pyxidicoccus fallax type strain.</title>
        <authorList>
            <person name="Whitworth D.E."/>
        </authorList>
    </citation>
    <scope>NUCLEOTIDE SEQUENCE [LARGE SCALE GENOMIC DNA]</scope>
    <source>
        <strain evidence="4 5">DSM 14698</strain>
    </source>
</reference>
<feature type="region of interest" description="Disordered" evidence="1">
    <location>
        <begin position="27"/>
        <end position="48"/>
    </location>
</feature>
<feature type="domain" description="ADYC" evidence="3">
    <location>
        <begin position="186"/>
        <end position="367"/>
    </location>
</feature>
<keyword evidence="5" id="KW-1185">Reference proteome</keyword>
<feature type="signal peptide" evidence="2">
    <location>
        <begin position="1"/>
        <end position="27"/>
    </location>
</feature>
<evidence type="ECO:0000313" key="4">
    <source>
        <dbReference type="EMBL" id="NMO19864.1"/>
    </source>
</evidence>
<evidence type="ECO:0000256" key="1">
    <source>
        <dbReference type="SAM" id="MobiDB-lite"/>
    </source>
</evidence>
<organism evidence="4 5">
    <name type="scientific">Pyxidicoccus fallax</name>
    <dbReference type="NCBI Taxonomy" id="394095"/>
    <lineage>
        <taxon>Bacteria</taxon>
        <taxon>Pseudomonadati</taxon>
        <taxon>Myxococcota</taxon>
        <taxon>Myxococcia</taxon>
        <taxon>Myxococcales</taxon>
        <taxon>Cystobacterineae</taxon>
        <taxon>Myxococcaceae</taxon>
        <taxon>Pyxidicoccus</taxon>
    </lineage>
</organism>
<keyword evidence="2" id="KW-0732">Signal</keyword>
<name>A0A848LQX0_9BACT</name>